<gene>
    <name evidence="1" type="ORF">GCM10017790_35840</name>
</gene>
<evidence type="ECO:0000313" key="2">
    <source>
        <dbReference type="Proteomes" id="UP000635387"/>
    </source>
</evidence>
<name>A0ABQ3LJQ8_9PSEU</name>
<comment type="caution">
    <text evidence="1">The sequence shown here is derived from an EMBL/GenBank/DDBJ whole genome shotgun (WGS) entry which is preliminary data.</text>
</comment>
<evidence type="ECO:0000313" key="1">
    <source>
        <dbReference type="EMBL" id="GHH18431.1"/>
    </source>
</evidence>
<dbReference type="Proteomes" id="UP000635387">
    <property type="component" value="Unassembled WGS sequence"/>
</dbReference>
<sequence length="75" mass="8065">MPAARAIWLVVTPAPCSTISGSTDWTIILRRSSGLIPGALRRVGVSVMLSSVRSEYSLRQLIKAEAREGPLPLGF</sequence>
<accession>A0ABQ3LJQ8</accession>
<proteinExistence type="predicted"/>
<reference evidence="2" key="1">
    <citation type="journal article" date="2019" name="Int. J. Syst. Evol. Microbiol.">
        <title>The Global Catalogue of Microorganisms (GCM) 10K type strain sequencing project: providing services to taxonomists for standard genome sequencing and annotation.</title>
        <authorList>
            <consortium name="The Broad Institute Genomics Platform"/>
            <consortium name="The Broad Institute Genome Sequencing Center for Infectious Disease"/>
            <person name="Wu L."/>
            <person name="Ma J."/>
        </authorList>
    </citation>
    <scope>NUCLEOTIDE SEQUENCE [LARGE SCALE GENOMIC DNA]</scope>
    <source>
        <strain evidence="2">CGMCC 4.7683</strain>
    </source>
</reference>
<dbReference type="EMBL" id="BNAY01000004">
    <property type="protein sequence ID" value="GHH18431.1"/>
    <property type="molecule type" value="Genomic_DNA"/>
</dbReference>
<protein>
    <recommendedName>
        <fullName evidence="3">Secreted protein</fullName>
    </recommendedName>
</protein>
<keyword evidence="2" id="KW-1185">Reference proteome</keyword>
<organism evidence="1 2">
    <name type="scientific">Amycolatopsis oliviviridis</name>
    <dbReference type="NCBI Taxonomy" id="1471590"/>
    <lineage>
        <taxon>Bacteria</taxon>
        <taxon>Bacillati</taxon>
        <taxon>Actinomycetota</taxon>
        <taxon>Actinomycetes</taxon>
        <taxon>Pseudonocardiales</taxon>
        <taxon>Pseudonocardiaceae</taxon>
        <taxon>Amycolatopsis</taxon>
    </lineage>
</organism>
<evidence type="ECO:0008006" key="3">
    <source>
        <dbReference type="Google" id="ProtNLM"/>
    </source>
</evidence>